<evidence type="ECO:0000313" key="4">
    <source>
        <dbReference type="Proteomes" id="UP000584931"/>
    </source>
</evidence>
<feature type="transmembrane region" description="Helical" evidence="2">
    <location>
        <begin position="63"/>
        <end position="89"/>
    </location>
</feature>
<comment type="caution">
    <text evidence="3">The sequence shown here is derived from an EMBL/GenBank/DDBJ whole genome shotgun (WGS) entry which is preliminary data.</text>
</comment>
<dbReference type="EMBL" id="JACCHL010000001">
    <property type="protein sequence ID" value="NYH53019.1"/>
    <property type="molecule type" value="Genomic_DNA"/>
</dbReference>
<evidence type="ECO:0000256" key="2">
    <source>
        <dbReference type="SAM" id="Phobius"/>
    </source>
</evidence>
<evidence type="ECO:0000313" key="3">
    <source>
        <dbReference type="EMBL" id="NYH53019.1"/>
    </source>
</evidence>
<dbReference type="Proteomes" id="UP000584931">
    <property type="component" value="Unassembled WGS sequence"/>
</dbReference>
<keyword evidence="2" id="KW-0812">Transmembrane</keyword>
<keyword evidence="2" id="KW-0472">Membrane</keyword>
<protein>
    <submittedName>
        <fullName evidence="3">Uncharacterized protein</fullName>
    </submittedName>
</protein>
<evidence type="ECO:0000256" key="1">
    <source>
        <dbReference type="SAM" id="MobiDB-lite"/>
    </source>
</evidence>
<gene>
    <name evidence="3" type="ORF">HNR06_002608</name>
</gene>
<proteinExistence type="predicted"/>
<dbReference type="RefSeq" id="WP_179810199.1">
    <property type="nucleotide sequence ID" value="NZ_JACCHL010000001.1"/>
</dbReference>
<dbReference type="AlphaFoldDB" id="A0A7Y9XC24"/>
<reference evidence="3 4" key="1">
    <citation type="submission" date="2020-07" db="EMBL/GenBank/DDBJ databases">
        <title>Sequencing the genomes of 1000 actinobacteria strains.</title>
        <authorList>
            <person name="Klenk H.-P."/>
        </authorList>
    </citation>
    <scope>NUCLEOTIDE SEQUENCE [LARGE SCALE GENOMIC DNA]</scope>
    <source>
        <strain evidence="3 4">DSM 45278</strain>
    </source>
</reference>
<name>A0A7Y9XC24_9ACTN</name>
<organism evidence="3 4">
    <name type="scientific">Nocardiopsis sinuspersici</name>
    <dbReference type="NCBI Taxonomy" id="501010"/>
    <lineage>
        <taxon>Bacteria</taxon>
        <taxon>Bacillati</taxon>
        <taxon>Actinomycetota</taxon>
        <taxon>Actinomycetes</taxon>
        <taxon>Streptosporangiales</taxon>
        <taxon>Nocardiopsidaceae</taxon>
        <taxon>Nocardiopsis</taxon>
    </lineage>
</organism>
<sequence>MSSPATGSRNKRKPRERKSAAQRAAEAKQADADRAATPLGARLRARLGESGARSLVAFVRAGLVIGSGLAGYVLAMFAAVTVVPNLFVMVAAGTGVGPTSSLEMQLAHWLAPSVFLIGLVFVLVLVAMRALWRAQLRLAERTRRALLGGQADAAQTTDAGSSGR</sequence>
<feature type="transmembrane region" description="Helical" evidence="2">
    <location>
        <begin position="109"/>
        <end position="132"/>
    </location>
</feature>
<feature type="region of interest" description="Disordered" evidence="1">
    <location>
        <begin position="1"/>
        <end position="33"/>
    </location>
</feature>
<keyword evidence="2" id="KW-1133">Transmembrane helix</keyword>
<accession>A0A7Y9XC24</accession>